<dbReference type="RefSeq" id="WP_078700062.1">
    <property type="nucleotide sequence ID" value="NZ_LT796768.1"/>
</dbReference>
<evidence type="ECO:0000256" key="1">
    <source>
        <dbReference type="SAM" id="Phobius"/>
    </source>
</evidence>
<keyword evidence="1" id="KW-0812">Transmembrane</keyword>
<keyword evidence="1" id="KW-1133">Transmembrane helix</keyword>
<name>A0A1T4Z2B4_9ACTN</name>
<keyword evidence="3" id="KW-1185">Reference proteome</keyword>
<evidence type="ECO:0000313" key="3">
    <source>
        <dbReference type="Proteomes" id="UP000191040"/>
    </source>
</evidence>
<feature type="transmembrane region" description="Helical" evidence="1">
    <location>
        <begin position="37"/>
        <end position="57"/>
    </location>
</feature>
<accession>A0A1T4Z2B4</accession>
<dbReference type="AlphaFoldDB" id="A0A1T4Z2B4"/>
<dbReference type="OrthoDB" id="3748896at2"/>
<protein>
    <submittedName>
        <fullName evidence="2">Uncharacterized protein</fullName>
    </submittedName>
</protein>
<dbReference type="STRING" id="1736691.SAMN06295964_2048"/>
<gene>
    <name evidence="2" type="ORF">SAMN06295964_2048</name>
</gene>
<organism evidence="2 3">
    <name type="scientific">Aeromicrobium choanae</name>
    <dbReference type="NCBI Taxonomy" id="1736691"/>
    <lineage>
        <taxon>Bacteria</taxon>
        <taxon>Bacillati</taxon>
        <taxon>Actinomycetota</taxon>
        <taxon>Actinomycetes</taxon>
        <taxon>Propionibacteriales</taxon>
        <taxon>Nocardioidaceae</taxon>
        <taxon>Aeromicrobium</taxon>
    </lineage>
</organism>
<evidence type="ECO:0000313" key="2">
    <source>
        <dbReference type="EMBL" id="SKB08199.1"/>
    </source>
</evidence>
<sequence>MNTHPMRWDALVFGVLFTLSLVGWALLHYDLASADGLAVAGLVTLIVAGIAGIALTLRRKS</sequence>
<dbReference type="EMBL" id="LT796768">
    <property type="protein sequence ID" value="SKB08199.1"/>
    <property type="molecule type" value="Genomic_DNA"/>
</dbReference>
<dbReference type="Proteomes" id="UP000191040">
    <property type="component" value="Chromosome I"/>
</dbReference>
<keyword evidence="1" id="KW-0472">Membrane</keyword>
<reference evidence="3" key="1">
    <citation type="submission" date="2017-02" db="EMBL/GenBank/DDBJ databases">
        <authorList>
            <person name="Varghese N."/>
            <person name="Submissions S."/>
        </authorList>
    </citation>
    <scope>NUCLEOTIDE SEQUENCE [LARGE SCALE GENOMIC DNA]</scope>
    <source>
        <strain evidence="3">9H-4</strain>
    </source>
</reference>
<proteinExistence type="predicted"/>